<organism evidence="2">
    <name type="scientific">termite gut metagenome</name>
    <dbReference type="NCBI Taxonomy" id="433724"/>
    <lineage>
        <taxon>unclassified sequences</taxon>
        <taxon>metagenomes</taxon>
        <taxon>organismal metagenomes</taxon>
    </lineage>
</organism>
<reference evidence="2" key="1">
    <citation type="submission" date="2019-03" db="EMBL/GenBank/DDBJ databases">
        <title>Single cell metagenomics reveals metabolic interactions within the superorganism composed of flagellate Streblomastix strix and complex community of Bacteroidetes bacteria on its surface.</title>
        <authorList>
            <person name="Treitli S.C."/>
            <person name="Kolisko M."/>
            <person name="Husnik F."/>
            <person name="Keeling P."/>
            <person name="Hampl V."/>
        </authorList>
    </citation>
    <scope>NUCLEOTIDE SEQUENCE</scope>
    <source>
        <strain evidence="2">STM</strain>
    </source>
</reference>
<dbReference type="InterPro" id="IPR007842">
    <property type="entry name" value="HEPN_dom"/>
</dbReference>
<comment type="caution">
    <text evidence="2">The sequence shown here is derived from an EMBL/GenBank/DDBJ whole genome shotgun (WGS) entry which is preliminary data.</text>
</comment>
<dbReference type="EMBL" id="SNRY01000009">
    <property type="protein sequence ID" value="KAA6351746.1"/>
    <property type="molecule type" value="Genomic_DNA"/>
</dbReference>
<accession>A0A5J4SZR9</accession>
<dbReference type="Pfam" id="PF05168">
    <property type="entry name" value="HEPN"/>
    <property type="match status" value="1"/>
</dbReference>
<proteinExistence type="predicted"/>
<protein>
    <recommendedName>
        <fullName evidence="1">HEPN domain-containing protein</fullName>
    </recommendedName>
</protein>
<sequence>MSVLSEKSKENLESAQILHKQRKYNAATHCAYYSIFQIVMQIYNSENKPSGRGSHDVQIDFIKKDLCKKERFKFLEIKNVLSTMEELREIADYGKSKEEVIREEDSKNFGNDIPIYTNLFQNGMAHLL</sequence>
<evidence type="ECO:0000259" key="1">
    <source>
        <dbReference type="Pfam" id="PF05168"/>
    </source>
</evidence>
<dbReference type="AlphaFoldDB" id="A0A5J4SZR9"/>
<gene>
    <name evidence="2" type="ORF">EZS27_000871</name>
</gene>
<name>A0A5J4SZR9_9ZZZZ</name>
<evidence type="ECO:0000313" key="2">
    <source>
        <dbReference type="EMBL" id="KAA6351746.1"/>
    </source>
</evidence>
<dbReference type="Gene3D" id="1.20.120.330">
    <property type="entry name" value="Nucleotidyltransferases domain 2"/>
    <property type="match status" value="1"/>
</dbReference>
<feature type="domain" description="HEPN" evidence="1">
    <location>
        <begin position="3"/>
        <end position="107"/>
    </location>
</feature>